<organism evidence="1 2">
    <name type="scientific">Periplaneta americana</name>
    <name type="common">American cockroach</name>
    <name type="synonym">Blatta americana</name>
    <dbReference type="NCBI Taxonomy" id="6978"/>
    <lineage>
        <taxon>Eukaryota</taxon>
        <taxon>Metazoa</taxon>
        <taxon>Ecdysozoa</taxon>
        <taxon>Arthropoda</taxon>
        <taxon>Hexapoda</taxon>
        <taxon>Insecta</taxon>
        <taxon>Pterygota</taxon>
        <taxon>Neoptera</taxon>
        <taxon>Polyneoptera</taxon>
        <taxon>Dictyoptera</taxon>
        <taxon>Blattodea</taxon>
        <taxon>Blattoidea</taxon>
        <taxon>Blattidae</taxon>
        <taxon>Blattinae</taxon>
        <taxon>Periplaneta</taxon>
    </lineage>
</organism>
<dbReference type="InterPro" id="IPR036397">
    <property type="entry name" value="RNaseH_sf"/>
</dbReference>
<evidence type="ECO:0008006" key="3">
    <source>
        <dbReference type="Google" id="ProtNLM"/>
    </source>
</evidence>
<dbReference type="PANTHER" id="PTHR47326">
    <property type="entry name" value="TRANSPOSABLE ELEMENT TC3 TRANSPOSASE-LIKE PROTEIN"/>
    <property type="match status" value="1"/>
</dbReference>
<dbReference type="Proteomes" id="UP001148838">
    <property type="component" value="Unassembled WGS sequence"/>
</dbReference>
<reference evidence="1 2" key="1">
    <citation type="journal article" date="2022" name="Allergy">
        <title>Genome assembly and annotation of Periplaneta americana reveal a comprehensive cockroach allergen profile.</title>
        <authorList>
            <person name="Wang L."/>
            <person name="Xiong Q."/>
            <person name="Saelim N."/>
            <person name="Wang L."/>
            <person name="Nong W."/>
            <person name="Wan A.T."/>
            <person name="Shi M."/>
            <person name="Liu X."/>
            <person name="Cao Q."/>
            <person name="Hui J.H.L."/>
            <person name="Sookrung N."/>
            <person name="Leung T.F."/>
            <person name="Tungtrongchitr A."/>
            <person name="Tsui S.K.W."/>
        </authorList>
    </citation>
    <scope>NUCLEOTIDE SEQUENCE [LARGE SCALE GENOMIC DNA]</scope>
    <source>
        <strain evidence="1">PWHHKU_190912</strain>
    </source>
</reference>
<keyword evidence="2" id="KW-1185">Reference proteome</keyword>
<name>A0ABQ8T8B5_PERAM</name>
<sequence>MQSYRVTLVAMSRNKRKRYEFSCQLQQQAADDDDLFSRLIFSEKRHSIRVGKLTSTTVVFGVHRNLTEPLNMSQDGAPPHFHNAVRAYLNTEMSDRWIGRAGVRGRCFMTWPPRSPDMTAYAAAYMKKAAAGLAVSYPKMIHVTCIAHRLHRVCEEIRTLYPNVDKLISNAEKVFIKSPRKIDIQEYKSQHTAATHTGTHGDARIPIMSHLGFYPHPQPVFSSRTIRVKRMKYVSDFRTNHNGVSVMVHAFRVLSDDERFGELSSSGKFGLASLFRWKE</sequence>
<gene>
    <name evidence="1" type="ORF">ANN_04344</name>
</gene>
<comment type="caution">
    <text evidence="1">The sequence shown here is derived from an EMBL/GenBank/DDBJ whole genome shotgun (WGS) entry which is preliminary data.</text>
</comment>
<dbReference type="PANTHER" id="PTHR47326:SF1">
    <property type="entry name" value="HTH PSQ-TYPE DOMAIN-CONTAINING PROTEIN"/>
    <property type="match status" value="1"/>
</dbReference>
<dbReference type="EMBL" id="JAJSOF020000013">
    <property type="protein sequence ID" value="KAJ4442753.1"/>
    <property type="molecule type" value="Genomic_DNA"/>
</dbReference>
<evidence type="ECO:0000313" key="1">
    <source>
        <dbReference type="EMBL" id="KAJ4442753.1"/>
    </source>
</evidence>
<accession>A0ABQ8T8B5</accession>
<evidence type="ECO:0000313" key="2">
    <source>
        <dbReference type="Proteomes" id="UP001148838"/>
    </source>
</evidence>
<dbReference type="Gene3D" id="3.30.420.10">
    <property type="entry name" value="Ribonuclease H-like superfamily/Ribonuclease H"/>
    <property type="match status" value="1"/>
</dbReference>
<protein>
    <recommendedName>
        <fullName evidence="3">DUF659 domain-containing protein</fullName>
    </recommendedName>
</protein>
<proteinExistence type="predicted"/>